<sequence>MKEISCLTSLENLLAGFPHAYVLFSGGRDSLVALHIAKRACQSLDLELTAVHVDTTVSTPGNLDYVKDACKKLDIKLDVVRPKEDFFTLVKRWGFPTVTRRWCCYHLKIEPLKRYFKGKEGIILDGMRMDESSRRKSFPKLGVHRHFKLLCYHPIFEWTHDDVLKYIKKYNLPENPLYKVLPRAAECWCTAFKTVKQFKTLKENWPELFNKFVEAEASLRCGGCALFRGGKKIYLREL</sequence>
<comment type="caution">
    <text evidence="2">The sequence shown here is derived from an EMBL/GenBank/DDBJ whole genome shotgun (WGS) entry which is preliminary data.</text>
</comment>
<protein>
    <recommendedName>
        <fullName evidence="1">Phosphoadenosine phosphosulphate reductase domain-containing protein</fullName>
    </recommendedName>
</protein>
<dbReference type="PANTHER" id="PTHR43196">
    <property type="entry name" value="SULFATE ADENYLYLTRANSFERASE SUBUNIT 2"/>
    <property type="match status" value="1"/>
</dbReference>
<dbReference type="GO" id="GO:0003824">
    <property type="term" value="F:catalytic activity"/>
    <property type="evidence" value="ECO:0007669"/>
    <property type="project" value="InterPro"/>
</dbReference>
<dbReference type="EMBL" id="RCOS01000011">
    <property type="protein sequence ID" value="RSN78707.1"/>
    <property type="molecule type" value="Genomic_DNA"/>
</dbReference>
<accession>A0A3R9QKG6</accession>
<name>A0A3R9QKG6_9CREN</name>
<evidence type="ECO:0000259" key="1">
    <source>
        <dbReference type="Pfam" id="PF01507"/>
    </source>
</evidence>
<dbReference type="SUPFAM" id="SSF52402">
    <property type="entry name" value="Adenine nucleotide alpha hydrolases-like"/>
    <property type="match status" value="1"/>
</dbReference>
<dbReference type="Proteomes" id="UP000277582">
    <property type="component" value="Unassembled WGS sequence"/>
</dbReference>
<keyword evidence="3" id="KW-1185">Reference proteome</keyword>
<dbReference type="RefSeq" id="WP_237558696.1">
    <property type="nucleotide sequence ID" value="NZ_RCOS01000011.1"/>
</dbReference>
<proteinExistence type="predicted"/>
<reference evidence="2 3" key="1">
    <citation type="submission" date="2018-10" db="EMBL/GenBank/DDBJ databases">
        <title>Co-occurring genomic capacity for anaerobic methane metabolism and dissimilatory sulfite reduction discovered in the Korarchaeota.</title>
        <authorList>
            <person name="Mckay L.J."/>
            <person name="Dlakic M."/>
            <person name="Fields M.W."/>
            <person name="Delmont T.O."/>
            <person name="Eren A.M."/>
            <person name="Jay Z.J."/>
            <person name="Klingelsmith K.B."/>
            <person name="Rusch D.B."/>
            <person name="Inskeep W.P."/>
        </authorList>
    </citation>
    <scope>NUCLEOTIDE SEQUENCE [LARGE SCALE GENOMIC DNA]</scope>
    <source>
        <strain evidence="2 3">MDKW</strain>
    </source>
</reference>
<dbReference type="Gene3D" id="3.40.50.620">
    <property type="entry name" value="HUPs"/>
    <property type="match status" value="1"/>
</dbReference>
<dbReference type="InterPro" id="IPR014729">
    <property type="entry name" value="Rossmann-like_a/b/a_fold"/>
</dbReference>
<dbReference type="Pfam" id="PF01507">
    <property type="entry name" value="PAPS_reduct"/>
    <property type="match status" value="1"/>
</dbReference>
<dbReference type="PANTHER" id="PTHR43196:SF2">
    <property type="entry name" value="PHOSPHOADENOSINE PHOSPHOSULFATE REDUCTASE"/>
    <property type="match status" value="1"/>
</dbReference>
<organism evidence="2 3">
    <name type="scientific">Candidatus Methanodesulfokora washburnensis</name>
    <dbReference type="NCBI Taxonomy" id="2478471"/>
    <lineage>
        <taxon>Archaea</taxon>
        <taxon>Thermoproteota</taxon>
        <taxon>Candidatus Korarchaeia</taxon>
        <taxon>Candidatus Korarchaeia incertae sedis</taxon>
        <taxon>Candidatus Methanodesulfokora</taxon>
    </lineage>
</organism>
<dbReference type="InterPro" id="IPR050128">
    <property type="entry name" value="Sulfate_adenylyltrnsfr_sub2"/>
</dbReference>
<evidence type="ECO:0000313" key="2">
    <source>
        <dbReference type="EMBL" id="RSN78707.1"/>
    </source>
</evidence>
<gene>
    <name evidence="2" type="ORF">D6D85_00610</name>
</gene>
<dbReference type="InterPro" id="IPR002500">
    <property type="entry name" value="PAPS_reduct_dom"/>
</dbReference>
<dbReference type="AlphaFoldDB" id="A0A3R9QKG6"/>
<feature type="domain" description="Phosphoadenosine phosphosulphate reductase" evidence="1">
    <location>
        <begin position="21"/>
        <end position="179"/>
    </location>
</feature>
<evidence type="ECO:0000313" key="3">
    <source>
        <dbReference type="Proteomes" id="UP000277582"/>
    </source>
</evidence>